<keyword evidence="3" id="KW-1185">Reference proteome</keyword>
<keyword evidence="1" id="KW-0812">Transmembrane</keyword>
<dbReference type="PATRIC" id="fig|1094979.3.peg.1089"/>
<sequence length="150" mass="16470">MVPFALIVLIAGIGAFFEGVSGFFVGGGIGFVSVMMVGWVVGKVQGGMLPRRVRDETATDFIAEYPELIKSAYPTLSAYQAKEEIGKLLNSMFQKANSHNHSIDVTNAGNPNVFIPSALQIARNQQSEIGVELAEELVRFVERHHLWYGR</sequence>
<protein>
    <submittedName>
        <fullName evidence="2">Uncharacterized protein</fullName>
    </submittedName>
</protein>
<keyword evidence="1" id="KW-1133">Transmembrane helix</keyword>
<accession>G6YQL4</accession>
<dbReference type="RefSeq" id="WP_008171242.1">
    <property type="nucleotide sequence ID" value="NZ_AGTR01000019.1"/>
</dbReference>
<dbReference type="Proteomes" id="UP000003208">
    <property type="component" value="Unassembled WGS sequence"/>
</dbReference>
<keyword evidence="1" id="KW-0472">Membrane</keyword>
<reference evidence="2 3" key="1">
    <citation type="journal article" date="2012" name="J. Bacteriol.">
        <title>Genome sequence of deep-sea manganese-oxidizing bacterium Marinobacter manganoxydans MnI7-9.</title>
        <authorList>
            <person name="Wang H."/>
            <person name="Li H."/>
            <person name="Shao Z."/>
            <person name="Liao S."/>
            <person name="Johnstone L."/>
            <person name="Rensing C."/>
            <person name="Wang G."/>
        </authorList>
    </citation>
    <scope>NUCLEOTIDE SEQUENCE [LARGE SCALE GENOMIC DNA]</scope>
    <source>
        <strain evidence="2 3">MnI7-9</strain>
    </source>
</reference>
<dbReference type="EMBL" id="AGTR01000019">
    <property type="protein sequence ID" value="EHJ05516.1"/>
    <property type="molecule type" value="Genomic_DNA"/>
</dbReference>
<dbReference type="AlphaFoldDB" id="G6YQL4"/>
<evidence type="ECO:0000256" key="1">
    <source>
        <dbReference type="SAM" id="Phobius"/>
    </source>
</evidence>
<name>G6YQL4_9GAMM</name>
<organism evidence="2 3">
    <name type="scientific">Marinobacter manganoxydans MnI7-9</name>
    <dbReference type="NCBI Taxonomy" id="1094979"/>
    <lineage>
        <taxon>Bacteria</taxon>
        <taxon>Pseudomonadati</taxon>
        <taxon>Pseudomonadota</taxon>
        <taxon>Gammaproteobacteria</taxon>
        <taxon>Pseudomonadales</taxon>
        <taxon>Marinobacteraceae</taxon>
        <taxon>Marinobacter</taxon>
    </lineage>
</organism>
<proteinExistence type="predicted"/>
<feature type="transmembrane region" description="Helical" evidence="1">
    <location>
        <begin position="24"/>
        <end position="42"/>
    </location>
</feature>
<evidence type="ECO:0000313" key="3">
    <source>
        <dbReference type="Proteomes" id="UP000003208"/>
    </source>
</evidence>
<evidence type="ECO:0000313" key="2">
    <source>
        <dbReference type="EMBL" id="EHJ05516.1"/>
    </source>
</evidence>
<gene>
    <name evidence="2" type="ORF">KYE_05656</name>
</gene>